<dbReference type="Gene3D" id="3.60.10.10">
    <property type="entry name" value="Endonuclease/exonuclease/phosphatase"/>
    <property type="match status" value="1"/>
</dbReference>
<reference evidence="1 2" key="1">
    <citation type="submission" date="2023-03" db="EMBL/GenBank/DDBJ databases">
        <title>WGS of Gossypium arboreum.</title>
        <authorList>
            <person name="Yu D."/>
        </authorList>
    </citation>
    <scope>NUCLEOTIDE SEQUENCE [LARGE SCALE GENOMIC DNA]</scope>
    <source>
        <tissue evidence="1">Leaf</tissue>
    </source>
</reference>
<keyword evidence="2" id="KW-1185">Reference proteome</keyword>
<dbReference type="PANTHER" id="PTHR33710">
    <property type="entry name" value="BNAC02G09200D PROTEIN"/>
    <property type="match status" value="1"/>
</dbReference>
<sequence>MFEVRISGARAEVVIAKLGFDYSFRVEATGFAGGIWLLWNEGSSVEFFEAHLQFIHVRIRDRRCCRPFLCTAVYASPHSGLRTQLSEGLDLLATIINEPWILASGFNVVMSADERQCGAINSKIECSRFRNFFCNHGFFDLGFRGPKFTWSKGQLFPRLGWAFCNSEWQTFAPNTTVQHLYKLKSDHCPLMVSMNPEKVENETRPFRFLASWLSHLEFKDVVAKG</sequence>
<dbReference type="InterPro" id="IPR036691">
    <property type="entry name" value="Endo/exonu/phosph_ase_sf"/>
</dbReference>
<evidence type="ECO:0000313" key="2">
    <source>
        <dbReference type="Proteomes" id="UP001358586"/>
    </source>
</evidence>
<dbReference type="EMBL" id="JARKNE010000003">
    <property type="protein sequence ID" value="KAK5840874.1"/>
    <property type="molecule type" value="Genomic_DNA"/>
</dbReference>
<accession>A0ABR0QPD8</accession>
<organism evidence="1 2">
    <name type="scientific">Gossypium arboreum</name>
    <name type="common">Tree cotton</name>
    <name type="synonym">Gossypium nanking</name>
    <dbReference type="NCBI Taxonomy" id="29729"/>
    <lineage>
        <taxon>Eukaryota</taxon>
        <taxon>Viridiplantae</taxon>
        <taxon>Streptophyta</taxon>
        <taxon>Embryophyta</taxon>
        <taxon>Tracheophyta</taxon>
        <taxon>Spermatophyta</taxon>
        <taxon>Magnoliopsida</taxon>
        <taxon>eudicotyledons</taxon>
        <taxon>Gunneridae</taxon>
        <taxon>Pentapetalae</taxon>
        <taxon>rosids</taxon>
        <taxon>malvids</taxon>
        <taxon>Malvales</taxon>
        <taxon>Malvaceae</taxon>
        <taxon>Malvoideae</taxon>
        <taxon>Gossypium</taxon>
    </lineage>
</organism>
<proteinExistence type="predicted"/>
<protein>
    <recommendedName>
        <fullName evidence="3">Reverse transcriptase</fullName>
    </recommendedName>
</protein>
<evidence type="ECO:0008006" key="3">
    <source>
        <dbReference type="Google" id="ProtNLM"/>
    </source>
</evidence>
<dbReference type="PANTHER" id="PTHR33710:SF77">
    <property type="entry name" value="DNASE I-LIKE SUPERFAMILY PROTEIN"/>
    <property type="match status" value="1"/>
</dbReference>
<gene>
    <name evidence="1" type="ORF">PVK06_009779</name>
</gene>
<name>A0ABR0QPD8_GOSAR</name>
<dbReference type="Proteomes" id="UP001358586">
    <property type="component" value="Chromosome 3"/>
</dbReference>
<evidence type="ECO:0000313" key="1">
    <source>
        <dbReference type="EMBL" id="KAK5840874.1"/>
    </source>
</evidence>
<comment type="caution">
    <text evidence="1">The sequence shown here is derived from an EMBL/GenBank/DDBJ whole genome shotgun (WGS) entry which is preliminary data.</text>
</comment>
<dbReference type="SUPFAM" id="SSF56219">
    <property type="entry name" value="DNase I-like"/>
    <property type="match status" value="1"/>
</dbReference>